<name>A0A7X9RPL8_9BIFI</name>
<protein>
    <submittedName>
        <fullName evidence="1">Uncharacterized protein</fullName>
    </submittedName>
</protein>
<proteinExistence type="predicted"/>
<dbReference type="RefSeq" id="WP_168984607.1">
    <property type="nucleotide sequence ID" value="NZ_JABAGI010000020.1"/>
</dbReference>
<dbReference type="AlphaFoldDB" id="A0A7X9RPL8"/>
<sequence>MNVVGNMPVAYIEDIKEMEIGKAMEVMKDITGIADLICPADHVIAAGVAGTAGMLGLPTCLTAMPSMVEEDPAVADLAATLQLAQSEAPFRDQDIDLPPLELFEEPDGDDESCDYEYDDCPNKVEYWVSPWRLEGNDKWNRRYYCPKHFALRLHSIINDMYSDQWISGQENRAKRREAIHTYFFKWGRIG</sequence>
<dbReference type="Proteomes" id="UP000588369">
    <property type="component" value="Unassembled WGS sequence"/>
</dbReference>
<reference evidence="1 2" key="1">
    <citation type="submission" date="2020-04" db="EMBL/GenBank/DDBJ databases">
        <authorList>
            <person name="Hitch T.C.A."/>
            <person name="Wylensek D."/>
            <person name="Clavel T."/>
        </authorList>
    </citation>
    <scope>NUCLEOTIDE SEQUENCE [LARGE SCALE GENOMIC DNA]</scope>
    <source>
        <strain evidence="1 2">BSM-130-P53-3C</strain>
    </source>
</reference>
<gene>
    <name evidence="1" type="ORF">HF844_08735</name>
</gene>
<comment type="caution">
    <text evidence="1">The sequence shown here is derived from an EMBL/GenBank/DDBJ whole genome shotgun (WGS) entry which is preliminary data.</text>
</comment>
<dbReference type="EMBL" id="JABAGI010000020">
    <property type="protein sequence ID" value="NME62867.1"/>
    <property type="molecule type" value="Genomic_DNA"/>
</dbReference>
<evidence type="ECO:0000313" key="2">
    <source>
        <dbReference type="Proteomes" id="UP000588369"/>
    </source>
</evidence>
<accession>A0A7X9RPL8</accession>
<organism evidence="1 2">
    <name type="scientific">Bifidobacterium thermophilum</name>
    <dbReference type="NCBI Taxonomy" id="33905"/>
    <lineage>
        <taxon>Bacteria</taxon>
        <taxon>Bacillati</taxon>
        <taxon>Actinomycetota</taxon>
        <taxon>Actinomycetes</taxon>
        <taxon>Bifidobacteriales</taxon>
        <taxon>Bifidobacteriaceae</taxon>
        <taxon>Bifidobacterium</taxon>
    </lineage>
</organism>
<evidence type="ECO:0000313" key="1">
    <source>
        <dbReference type="EMBL" id="NME62867.1"/>
    </source>
</evidence>